<evidence type="ECO:0008006" key="3">
    <source>
        <dbReference type="Google" id="ProtNLM"/>
    </source>
</evidence>
<protein>
    <recommendedName>
        <fullName evidence="3">DUF1307 domain-containing protein</fullName>
    </recommendedName>
</protein>
<proteinExistence type="predicted"/>
<dbReference type="Pfam" id="PF06998">
    <property type="entry name" value="DUF1307"/>
    <property type="match status" value="1"/>
</dbReference>
<dbReference type="Proteomes" id="UP001275436">
    <property type="component" value="Unassembled WGS sequence"/>
</dbReference>
<keyword evidence="2" id="KW-1185">Reference proteome</keyword>
<dbReference type="PROSITE" id="PS51257">
    <property type="entry name" value="PROKAR_LIPOPROTEIN"/>
    <property type="match status" value="1"/>
</dbReference>
<accession>A0ABQ5TSK6</accession>
<dbReference type="SUPFAM" id="SSF160704">
    <property type="entry name" value="YehR-like"/>
    <property type="match status" value="1"/>
</dbReference>
<evidence type="ECO:0000313" key="1">
    <source>
        <dbReference type="EMBL" id="GLO67947.1"/>
    </source>
</evidence>
<sequence>MEKRLLVRMAGLLFIAVAMFALVACNSEETVKYQAEEDGILITLTYTAEDDKVVKQVSESEIEYRALGVATKEEAEELLAPLAEDYQNVDGLTHEIDYQDDKVVEKVTVDYNEADASEIAELEGSMFEGDPSEGISLEKSIELIESQGFKKVE</sequence>
<evidence type="ECO:0000313" key="2">
    <source>
        <dbReference type="Proteomes" id="UP001275436"/>
    </source>
</evidence>
<dbReference type="Gene3D" id="3.30.1830.10">
    <property type="entry name" value="YehR-like"/>
    <property type="match status" value="1"/>
</dbReference>
<name>A0ABQ5TSK6_9BACI</name>
<organism evidence="1 2">
    <name type="scientific">Oceanobacillus kimchii</name>
    <dbReference type="NCBI Taxonomy" id="746691"/>
    <lineage>
        <taxon>Bacteria</taxon>
        <taxon>Bacillati</taxon>
        <taxon>Bacillota</taxon>
        <taxon>Bacilli</taxon>
        <taxon>Bacillales</taxon>
        <taxon>Bacillaceae</taxon>
        <taxon>Oceanobacillus</taxon>
    </lineage>
</organism>
<dbReference type="InterPro" id="IPR009736">
    <property type="entry name" value="DUF1307"/>
</dbReference>
<dbReference type="RefSeq" id="WP_017798487.1">
    <property type="nucleotide sequence ID" value="NZ_BSKO01000001.1"/>
</dbReference>
<dbReference type="InterPro" id="IPR036699">
    <property type="entry name" value="YehR-like_sf"/>
</dbReference>
<dbReference type="PIRSF" id="PIRSF006187">
    <property type="entry name" value="DUF1307"/>
    <property type="match status" value="1"/>
</dbReference>
<dbReference type="EMBL" id="BSKO01000001">
    <property type="protein sequence ID" value="GLO67947.1"/>
    <property type="molecule type" value="Genomic_DNA"/>
</dbReference>
<reference evidence="1 2" key="1">
    <citation type="submission" date="2023-02" db="EMBL/GenBank/DDBJ databases">
        <title>Oceanobacillus kimchii IFOP_LL358 isolated form Alexandrium catenella lab strain.</title>
        <authorList>
            <person name="Gajardo G."/>
            <person name="Ueki S."/>
            <person name="Maruyama F."/>
        </authorList>
    </citation>
    <scope>NUCLEOTIDE SEQUENCE [LARGE SCALE GENOMIC DNA]</scope>
    <source>
        <strain evidence="1 2">IFOP_LL358</strain>
    </source>
</reference>
<comment type="caution">
    <text evidence="1">The sequence shown here is derived from an EMBL/GenBank/DDBJ whole genome shotgun (WGS) entry which is preliminary data.</text>
</comment>
<gene>
    <name evidence="1" type="ORF">MACH08_37310</name>
</gene>